<dbReference type="GO" id="GO:0034271">
    <property type="term" value="C:phosphatidylinositol 3-kinase complex, class III, type I"/>
    <property type="evidence" value="ECO:0007669"/>
    <property type="project" value="TreeGrafter"/>
</dbReference>
<evidence type="ECO:0000313" key="12">
    <source>
        <dbReference type="EMBL" id="KTW28816.1"/>
    </source>
</evidence>
<dbReference type="Pfam" id="PF00069">
    <property type="entry name" value="Pkinase"/>
    <property type="match status" value="1"/>
</dbReference>
<keyword evidence="3 10" id="KW-0853">WD repeat</keyword>
<dbReference type="SUPFAM" id="SSF48371">
    <property type="entry name" value="ARM repeat"/>
    <property type="match status" value="1"/>
</dbReference>
<reference evidence="13" key="1">
    <citation type="journal article" date="2016" name="Nat. Commun.">
        <title>Genome analysis of three Pneumocystis species reveals adaptation mechanisms to life exclusively in mammalian hosts.</title>
        <authorList>
            <person name="Ma L."/>
            <person name="Chen Z."/>
            <person name="Huang D.W."/>
            <person name="Kutty G."/>
            <person name="Ishihara M."/>
            <person name="Wang H."/>
            <person name="Abouelleil A."/>
            <person name="Bishop L."/>
            <person name="Davey E."/>
            <person name="Deng R."/>
            <person name="Deng X."/>
            <person name="Fan L."/>
            <person name="Fantoni G."/>
            <person name="Fitzgerald M."/>
            <person name="Gogineni E."/>
            <person name="Goldberg J.M."/>
            <person name="Handley G."/>
            <person name="Hu X."/>
            <person name="Huber C."/>
            <person name="Jiao X."/>
            <person name="Jones K."/>
            <person name="Levin J.Z."/>
            <person name="Liu Y."/>
            <person name="Macdonald P."/>
            <person name="Melnikov A."/>
            <person name="Raley C."/>
            <person name="Sassi M."/>
            <person name="Sherman B.T."/>
            <person name="Song X."/>
            <person name="Sykes S."/>
            <person name="Tran B."/>
            <person name="Walsh L."/>
            <person name="Xia Y."/>
            <person name="Yang J."/>
            <person name="Young S."/>
            <person name="Zeng Q."/>
            <person name="Zheng X."/>
            <person name="Stephens R."/>
            <person name="Nusbaum C."/>
            <person name="Birren B.W."/>
            <person name="Azadi P."/>
            <person name="Lempicki R.A."/>
            <person name="Cuomo C.A."/>
            <person name="Kovacs J.A."/>
        </authorList>
    </citation>
    <scope>NUCLEOTIDE SEQUENCE [LARGE SCALE GENOMIC DNA]</scope>
    <source>
        <strain evidence="13">B80</strain>
    </source>
</reference>
<keyword evidence="6" id="KW-0547">Nucleotide-binding</keyword>
<evidence type="ECO:0000256" key="10">
    <source>
        <dbReference type="PROSITE-ProRule" id="PRU00221"/>
    </source>
</evidence>
<dbReference type="InterPro" id="IPR045162">
    <property type="entry name" value="Vps15-like"/>
</dbReference>
<evidence type="ECO:0000256" key="4">
    <source>
        <dbReference type="ARBA" id="ARBA00022679"/>
    </source>
</evidence>
<keyword evidence="4" id="KW-0808">Transferase</keyword>
<dbReference type="SUPFAM" id="SSF50978">
    <property type="entry name" value="WD40 repeat-like"/>
    <property type="match status" value="1"/>
</dbReference>
<dbReference type="PANTHER" id="PTHR17583">
    <property type="entry name" value="PHOSPHOINOSITIDE 3-KINASE REGULATORY SUBUNIT 4"/>
    <property type="match status" value="1"/>
</dbReference>
<dbReference type="InterPro" id="IPR008271">
    <property type="entry name" value="Ser/Thr_kinase_AS"/>
</dbReference>
<dbReference type="Pfam" id="PF00400">
    <property type="entry name" value="WD40"/>
    <property type="match status" value="1"/>
</dbReference>
<feature type="domain" description="Protein kinase" evidence="11">
    <location>
        <begin position="27"/>
        <end position="299"/>
    </location>
</feature>
<dbReference type="SUPFAM" id="SSF56112">
    <property type="entry name" value="Protein kinase-like (PK-like)"/>
    <property type="match status" value="1"/>
</dbReference>
<dbReference type="PROSITE" id="PS50077">
    <property type="entry name" value="HEAT_REPEAT"/>
    <property type="match status" value="1"/>
</dbReference>
<dbReference type="OrthoDB" id="242910at2759"/>
<dbReference type="Gene3D" id="1.25.10.10">
    <property type="entry name" value="Leucine-rich Repeat Variant"/>
    <property type="match status" value="2"/>
</dbReference>
<dbReference type="InterPro" id="IPR015943">
    <property type="entry name" value="WD40/YVTN_repeat-like_dom_sf"/>
</dbReference>
<dbReference type="GO" id="GO:0006623">
    <property type="term" value="P:protein targeting to vacuole"/>
    <property type="evidence" value="ECO:0007669"/>
    <property type="project" value="TreeGrafter"/>
</dbReference>
<accession>A0A0W4ZKC7</accession>
<dbReference type="GO" id="GO:0045324">
    <property type="term" value="P:late endosome to vacuole transport"/>
    <property type="evidence" value="ECO:0007669"/>
    <property type="project" value="InterPro"/>
</dbReference>
<dbReference type="Pfam" id="PF22956">
    <property type="entry name" value="VPS15-like_hel"/>
    <property type="match status" value="1"/>
</dbReference>
<keyword evidence="5" id="KW-0677">Repeat</keyword>
<dbReference type="VEuPathDB" id="FungiDB:T552_01446"/>
<dbReference type="EC" id="2.7.11.1" evidence="1"/>
<dbReference type="Gene3D" id="1.10.510.10">
    <property type="entry name" value="Transferase(Phosphotransferase) domain 1"/>
    <property type="match status" value="1"/>
</dbReference>
<evidence type="ECO:0000256" key="3">
    <source>
        <dbReference type="ARBA" id="ARBA00022574"/>
    </source>
</evidence>
<evidence type="ECO:0000256" key="6">
    <source>
        <dbReference type="ARBA" id="ARBA00022741"/>
    </source>
</evidence>
<dbReference type="PANTHER" id="PTHR17583:SF0">
    <property type="entry name" value="PHOSPHOINOSITIDE 3-KINASE REGULATORY SUBUNIT 4"/>
    <property type="match status" value="1"/>
</dbReference>
<dbReference type="FunFam" id="1.10.510.10:FF:000497">
    <property type="entry name" value="Phosphoinositide 3-kinase regulatory subunit"/>
    <property type="match status" value="1"/>
</dbReference>
<dbReference type="InterPro" id="IPR001680">
    <property type="entry name" value="WD40_rpt"/>
</dbReference>
<evidence type="ECO:0000256" key="1">
    <source>
        <dbReference type="ARBA" id="ARBA00012513"/>
    </source>
</evidence>
<dbReference type="GO" id="GO:0005770">
    <property type="term" value="C:late endosome"/>
    <property type="evidence" value="ECO:0007669"/>
    <property type="project" value="TreeGrafter"/>
</dbReference>
<evidence type="ECO:0000256" key="5">
    <source>
        <dbReference type="ARBA" id="ARBA00022737"/>
    </source>
</evidence>
<evidence type="ECO:0000256" key="2">
    <source>
        <dbReference type="ARBA" id="ARBA00022527"/>
    </source>
</evidence>
<dbReference type="PROSITE" id="PS50011">
    <property type="entry name" value="PROTEIN_KINASE_DOM"/>
    <property type="match status" value="1"/>
</dbReference>
<dbReference type="InterPro" id="IPR055231">
    <property type="entry name" value="2AA_helical"/>
</dbReference>
<dbReference type="GeneID" id="28936232"/>
<comment type="caution">
    <text evidence="12">The sequence shown here is derived from an EMBL/GenBank/DDBJ whole genome shotgun (WGS) entry which is preliminary data.</text>
</comment>
<feature type="repeat" description="WD" evidence="10">
    <location>
        <begin position="1134"/>
        <end position="1175"/>
    </location>
</feature>
<dbReference type="InterPro" id="IPR021133">
    <property type="entry name" value="HEAT_type_2"/>
</dbReference>
<dbReference type="PROSITE" id="PS50082">
    <property type="entry name" value="WD_REPEATS_2"/>
    <property type="match status" value="1"/>
</dbReference>
<protein>
    <recommendedName>
        <fullName evidence="1">non-specific serine/threonine protein kinase</fullName>
        <ecNumber evidence="1">2.7.11.1</ecNumber>
    </recommendedName>
</protein>
<dbReference type="InterPro" id="IPR016024">
    <property type="entry name" value="ARM-type_fold"/>
</dbReference>
<gene>
    <name evidence="12" type="ORF">T552_01446</name>
</gene>
<dbReference type="SMART" id="SM00220">
    <property type="entry name" value="S_TKc"/>
    <property type="match status" value="1"/>
</dbReference>
<dbReference type="Proteomes" id="UP000054454">
    <property type="component" value="Unassembled WGS sequence"/>
</dbReference>
<dbReference type="SMART" id="SM00320">
    <property type="entry name" value="WD40"/>
    <property type="match status" value="5"/>
</dbReference>
<keyword evidence="8" id="KW-0067">ATP-binding</keyword>
<keyword evidence="13" id="KW-1185">Reference proteome</keyword>
<evidence type="ECO:0000259" key="11">
    <source>
        <dbReference type="PROSITE" id="PS50011"/>
    </source>
</evidence>
<evidence type="ECO:0000313" key="13">
    <source>
        <dbReference type="Proteomes" id="UP000054454"/>
    </source>
</evidence>
<dbReference type="RefSeq" id="XP_018226183.1">
    <property type="nucleotide sequence ID" value="XM_018370029.1"/>
</dbReference>
<dbReference type="GO" id="GO:0071561">
    <property type="term" value="C:nucleus-vacuole junction"/>
    <property type="evidence" value="ECO:0007669"/>
    <property type="project" value="TreeGrafter"/>
</dbReference>
<sequence length="1564" mass="179631">MGAHLSSLHIFGSPLSIDSYISELSDIEYRKSLSSARFMKTVRCQHLEGPVVVKLFVKPSSSYTLKSYIEQVEFVRGKLLNIPNAIPYRRVFETEKAGYLIREFFFSTLYDRISTRPFLQMIEKKWIVFQLLSGLRDCHSKGVYHGDIKIENVMVTSWNWVYLVDFSFFKPNFLPEDNPADFSYFYDSSSRRVCYIAPERFLCSSGLRHGELTDKMDIFSLGCVIAELFLEGIPLFTLSQLLKYKQGRYNPISTLLNKIEDPEVKSLICHMINLDPEKRLSAQEYLEKWRNSVFPDYFFTFLYQYINSIMQHSQKEQIEFKEKMFYMDDYIERIYHDLDKIACSLGFEDYENVVKKTSFSKNLYGNSIAQFEVYEHSIPLVKPVTSDNGILILLSLVLSSIRNLLKPISRIIACDILLIFSYRITDETKHDLCLPYLAFLLNDDVPSVRMSSLYTITKLLASIIIITPINIHVFLEYILPMLNPLVTDPKPCVRILYASCISSIVNTAQRFLNMAEAFRLDGILECADNDMEGFNGGTSSMAMTYDSSLNDLQDVFKQHVISLLTDTNSDVRRALMGSIESLLKFFYKQNIDDAILSHLITYLNDKDWMLRYSFFEHIAGIALYIGSQSLEEYIMPLIMQALTDIEEFVVEKVISSLTTIMGLGLFQKPRIWDLLATLLKYTLHPNVWIRTETIKFVVATIKWLEKVDIYCILYSLLRPFLRCDIISITEAALLENLHSAMPRFVFDAAIVWAVRDEKSLFWKSAKSKQLFVSTQYVDENDIQFLEFFFLILNNANNTSDEQWIIKLRDLGMTISDEWKLNLLKEYIWKIAHLSSSYRRYDNSSIVETRDGFVSLEMLNIHPKIVFFDNLSSKPKIKNSQLVNTSAFEDESESFNKFIDEQPKDDLLPSFSGNNSSVIFPNEELIPHVISDDSNIGLVTADLSFHEDISFSADNKQLETGFFESSCDTQEVSNNLINIKSFLDSRISDPEENKNFSFKNDDSCLDNNLDNSNLIYMRNVLLNKTAPETSTSTENVLGTLESFLHRCLTSNIAKDTLNSEIDLDLSLFPKSAYSSDENDKDIFNFLNKIFVDNSSEEIKDFDSIISSQKVNIKKNSRKLSINNLWQPVGTLIAHFSEHSKGINRVIVSTDNVFFATGSDDGTVKIWDISRLKKNVTNRSRLTYQHSIFSRIISLCFISNTHCIASGASDGSLHIIKVECMTNIGPFPKYKSIKILQKYEIGKDEHAVWMEHFETDHESILMIATNMSRVIALDIRTMKELYNLFNPPQHGTPTCFCIDQQKTWLLLAGTHGILDLWDLRFQIRLKSWGLHGTSKIHRLLLHPTKGHGKWVCIAGGNSQHEVTVWDIEKTQCREIYRVVKGKDIGKDYEEWEIDGKSSEKFLGKYIENINKSNFHNEISGDNRGVRALITGICGTTRDIASNIINHGFIIFSGTDQKIRFWNLDSNKTEKGFIISGLEPDEKMPIYTTTPLNSTLILNTEHSISTFSTDDSASLKPLSKITRSTLIQQQNFFLKNHIDLIQDIAFIDDPYKFIISVDRSGIINVYG</sequence>
<dbReference type="InterPro" id="IPR011009">
    <property type="entry name" value="Kinase-like_dom_sf"/>
</dbReference>
<dbReference type="GO" id="GO:0016236">
    <property type="term" value="P:macroautophagy"/>
    <property type="evidence" value="ECO:0007669"/>
    <property type="project" value="InterPro"/>
</dbReference>
<evidence type="ECO:0000256" key="7">
    <source>
        <dbReference type="ARBA" id="ARBA00022777"/>
    </source>
</evidence>
<dbReference type="GO" id="GO:0004674">
    <property type="term" value="F:protein serine/threonine kinase activity"/>
    <property type="evidence" value="ECO:0007669"/>
    <property type="project" value="UniProtKB-KW"/>
</dbReference>
<dbReference type="GO" id="GO:0005524">
    <property type="term" value="F:ATP binding"/>
    <property type="evidence" value="ECO:0007669"/>
    <property type="project" value="UniProtKB-KW"/>
</dbReference>
<evidence type="ECO:0000256" key="8">
    <source>
        <dbReference type="ARBA" id="ARBA00022840"/>
    </source>
</evidence>
<evidence type="ECO:0000256" key="9">
    <source>
        <dbReference type="PROSITE-ProRule" id="PRU00103"/>
    </source>
</evidence>
<dbReference type="Gene3D" id="2.130.10.10">
    <property type="entry name" value="YVTN repeat-like/Quinoprotein amine dehydrogenase"/>
    <property type="match status" value="2"/>
</dbReference>
<organism evidence="12 13">
    <name type="scientific">Pneumocystis carinii (strain B80)</name>
    <name type="common">Rat pneumocystis pneumonia agent</name>
    <name type="synonym">Pneumocystis carinii f. sp. carinii</name>
    <dbReference type="NCBI Taxonomy" id="1408658"/>
    <lineage>
        <taxon>Eukaryota</taxon>
        <taxon>Fungi</taxon>
        <taxon>Dikarya</taxon>
        <taxon>Ascomycota</taxon>
        <taxon>Taphrinomycotina</taxon>
        <taxon>Pneumocystomycetes</taxon>
        <taxon>Pneumocystaceae</taxon>
        <taxon>Pneumocystis</taxon>
    </lineage>
</organism>
<feature type="repeat" description="HEAT" evidence="9">
    <location>
        <begin position="595"/>
        <end position="633"/>
    </location>
</feature>
<dbReference type="CDD" id="cd13980">
    <property type="entry name" value="STKc_Vps15"/>
    <property type="match status" value="1"/>
</dbReference>
<keyword evidence="2" id="KW-0723">Serine/threonine-protein kinase</keyword>
<dbReference type="PROSITE" id="PS00108">
    <property type="entry name" value="PROTEIN_KINASE_ST"/>
    <property type="match status" value="1"/>
</dbReference>
<name>A0A0W4ZKC7_PNEC8</name>
<keyword evidence="7" id="KW-0418">Kinase</keyword>
<proteinExistence type="predicted"/>
<dbReference type="InterPro" id="IPR000719">
    <property type="entry name" value="Prot_kinase_dom"/>
</dbReference>
<dbReference type="PROSITE" id="PS50294">
    <property type="entry name" value="WD_REPEATS_REGION"/>
    <property type="match status" value="1"/>
</dbReference>
<dbReference type="InterPro" id="IPR036322">
    <property type="entry name" value="WD40_repeat_dom_sf"/>
</dbReference>
<dbReference type="EMBL" id="LFVZ01000006">
    <property type="protein sequence ID" value="KTW28816.1"/>
    <property type="molecule type" value="Genomic_DNA"/>
</dbReference>
<dbReference type="GO" id="GO:0034272">
    <property type="term" value="C:phosphatidylinositol 3-kinase complex, class III, type II"/>
    <property type="evidence" value="ECO:0007669"/>
    <property type="project" value="TreeGrafter"/>
</dbReference>
<dbReference type="InterPro" id="IPR011989">
    <property type="entry name" value="ARM-like"/>
</dbReference>